<evidence type="ECO:0000256" key="2">
    <source>
        <dbReference type="SAM" id="Phobius"/>
    </source>
</evidence>
<evidence type="ECO:0000313" key="5">
    <source>
        <dbReference type="Proteomes" id="UP000533905"/>
    </source>
</evidence>
<feature type="domain" description="TIR" evidence="3">
    <location>
        <begin position="23"/>
        <end position="149"/>
    </location>
</feature>
<keyword evidence="2" id="KW-0472">Membrane</keyword>
<dbReference type="InterPro" id="IPR000157">
    <property type="entry name" value="TIR_dom"/>
</dbReference>
<feature type="compositionally biased region" description="Pro residues" evidence="1">
    <location>
        <begin position="152"/>
        <end position="170"/>
    </location>
</feature>
<evidence type="ECO:0000313" key="4">
    <source>
        <dbReference type="EMBL" id="NNG22669.1"/>
    </source>
</evidence>
<feature type="compositionally biased region" description="Low complexity" evidence="1">
    <location>
        <begin position="249"/>
        <end position="261"/>
    </location>
</feature>
<dbReference type="Gene3D" id="3.10.450.50">
    <property type="match status" value="1"/>
</dbReference>
<dbReference type="Pfam" id="PF13676">
    <property type="entry name" value="TIR_2"/>
    <property type="match status" value="1"/>
</dbReference>
<feature type="region of interest" description="Disordered" evidence="1">
    <location>
        <begin position="224"/>
        <end position="300"/>
    </location>
</feature>
<dbReference type="SUPFAM" id="SSF54427">
    <property type="entry name" value="NTF2-like"/>
    <property type="match status" value="1"/>
</dbReference>
<dbReference type="Proteomes" id="UP000533905">
    <property type="component" value="Unassembled WGS sequence"/>
</dbReference>
<proteinExistence type="predicted"/>
<organism evidence="4 5">
    <name type="scientific">Telluria aromaticivorans</name>
    <dbReference type="NCBI Taxonomy" id="2725995"/>
    <lineage>
        <taxon>Bacteria</taxon>
        <taxon>Pseudomonadati</taxon>
        <taxon>Pseudomonadota</taxon>
        <taxon>Betaproteobacteria</taxon>
        <taxon>Burkholderiales</taxon>
        <taxon>Oxalobacteraceae</taxon>
        <taxon>Telluria group</taxon>
        <taxon>Telluria</taxon>
    </lineage>
</organism>
<protein>
    <submittedName>
        <fullName evidence="4">TIR domain-containing protein</fullName>
    </submittedName>
</protein>
<evidence type="ECO:0000259" key="3">
    <source>
        <dbReference type="PROSITE" id="PS50104"/>
    </source>
</evidence>
<name>A0A7Y2JZK7_9BURK</name>
<keyword evidence="5" id="KW-1185">Reference proteome</keyword>
<feature type="region of interest" description="Disordered" evidence="1">
    <location>
        <begin position="1"/>
        <end position="23"/>
    </location>
</feature>
<evidence type="ECO:0000256" key="1">
    <source>
        <dbReference type="SAM" id="MobiDB-lite"/>
    </source>
</evidence>
<dbReference type="SMART" id="SM00255">
    <property type="entry name" value="TIR"/>
    <property type="match status" value="1"/>
</dbReference>
<accession>A0A7Y2JZK7</accession>
<dbReference type="InterPro" id="IPR035897">
    <property type="entry name" value="Toll_tir_struct_dom_sf"/>
</dbReference>
<dbReference type="RefSeq" id="WP_171082440.1">
    <property type="nucleotide sequence ID" value="NZ_JABAIV010000002.1"/>
</dbReference>
<keyword evidence="2" id="KW-1133">Transmembrane helix</keyword>
<dbReference type="EMBL" id="JABAIV010000002">
    <property type="protein sequence ID" value="NNG22669.1"/>
    <property type="molecule type" value="Genomic_DNA"/>
</dbReference>
<feature type="compositionally biased region" description="Polar residues" evidence="1">
    <location>
        <begin position="275"/>
        <end position="285"/>
    </location>
</feature>
<dbReference type="PROSITE" id="PS50104">
    <property type="entry name" value="TIR"/>
    <property type="match status" value="1"/>
</dbReference>
<feature type="transmembrane region" description="Helical" evidence="2">
    <location>
        <begin position="201"/>
        <end position="219"/>
    </location>
</feature>
<feature type="region of interest" description="Disordered" evidence="1">
    <location>
        <begin position="149"/>
        <end position="173"/>
    </location>
</feature>
<sequence>MTSDDSNDEASSPGNESGAPPGAQGRVFFSYARSDAEFVLKIASSLRVDGVELWVDQLDIPKGARWDQSVEGALKGCSCLVVVLSPASVNSFNVLDEVYYTLGEEKRVVPILLHPCEIPFRLKRIQYIDFTAGYQQGYGELLATLAKRSAPRTPPHAAPPPLPPPPPAVPEPVIDSMGAGAAVGGWNEAGPGRRGGKWRHVALGGALMFFFLLIVGLVSESGKVEPEQKTSQQDPAPAVEPPTAGPVQANPGGEAAAGTPPASAPPPVGAASDTGPANTSEPSTTQAQADPVPPAVPDAPQAPALQLINIDDLQLFPIRFVIAHNRRDIGQILALYDDGVDYLDVGRGAQFVARDKQDLYRAWPNIRFQISSEIEHEFAENGQVAYLAFTVDITASNAETERQGRVREVLQLRKVGGVIKITAERQTVPP</sequence>
<dbReference type="AlphaFoldDB" id="A0A7Y2JZK7"/>
<dbReference type="GO" id="GO:0007165">
    <property type="term" value="P:signal transduction"/>
    <property type="evidence" value="ECO:0007669"/>
    <property type="project" value="InterPro"/>
</dbReference>
<dbReference type="InterPro" id="IPR032710">
    <property type="entry name" value="NTF2-like_dom_sf"/>
</dbReference>
<comment type="caution">
    <text evidence="4">The sequence shown here is derived from an EMBL/GenBank/DDBJ whole genome shotgun (WGS) entry which is preliminary data.</text>
</comment>
<reference evidence="4 5" key="1">
    <citation type="submission" date="2020-04" db="EMBL/GenBank/DDBJ databases">
        <title>Massilia sp. nov., a cold adapted bacteria isolated from Arctic soil.</title>
        <authorList>
            <person name="Son J."/>
            <person name="Ka J.-O."/>
        </authorList>
    </citation>
    <scope>NUCLEOTIDE SEQUENCE [LARGE SCALE GENOMIC DNA]</scope>
    <source>
        <strain evidence="4 5">ML15P13</strain>
    </source>
</reference>
<dbReference type="SUPFAM" id="SSF52200">
    <property type="entry name" value="Toll/Interleukin receptor TIR domain"/>
    <property type="match status" value="1"/>
</dbReference>
<keyword evidence="2" id="KW-0812">Transmembrane</keyword>
<dbReference type="Gene3D" id="3.40.50.10140">
    <property type="entry name" value="Toll/interleukin-1 receptor homology (TIR) domain"/>
    <property type="match status" value="1"/>
</dbReference>
<gene>
    <name evidence="4" type="ORF">HGB41_06590</name>
</gene>